<evidence type="ECO:0000313" key="6">
    <source>
        <dbReference type="EMBL" id="MBP0445408.1"/>
    </source>
</evidence>
<evidence type="ECO:0000259" key="5">
    <source>
        <dbReference type="PROSITE" id="PS51007"/>
    </source>
</evidence>
<evidence type="ECO:0000256" key="4">
    <source>
        <dbReference type="PROSITE-ProRule" id="PRU00433"/>
    </source>
</evidence>
<dbReference type="Proteomes" id="UP000681594">
    <property type="component" value="Unassembled WGS sequence"/>
</dbReference>
<keyword evidence="1 4" id="KW-0349">Heme</keyword>
<dbReference type="PANTHER" id="PTHR35008">
    <property type="entry name" value="BLL4482 PROTEIN-RELATED"/>
    <property type="match status" value="1"/>
</dbReference>
<dbReference type="InterPro" id="IPR051459">
    <property type="entry name" value="Cytochrome_c-type_DH"/>
</dbReference>
<keyword evidence="3 4" id="KW-0408">Iron</keyword>
<dbReference type="PANTHER" id="PTHR35008:SF8">
    <property type="entry name" value="ALCOHOL DEHYDROGENASE CYTOCHROME C SUBUNIT"/>
    <property type="match status" value="1"/>
</dbReference>
<keyword evidence="7" id="KW-1185">Reference proteome</keyword>
<comment type="caution">
    <text evidence="6">The sequence shown here is derived from an EMBL/GenBank/DDBJ whole genome shotgun (WGS) entry which is preliminary data.</text>
</comment>
<name>A0ABS4AEG8_9PROT</name>
<dbReference type="Gene3D" id="1.10.760.10">
    <property type="entry name" value="Cytochrome c-like domain"/>
    <property type="match status" value="2"/>
</dbReference>
<dbReference type="InterPro" id="IPR009056">
    <property type="entry name" value="Cyt_c-like_dom"/>
</dbReference>
<protein>
    <submittedName>
        <fullName evidence="6">C-type cytochrome</fullName>
    </submittedName>
</protein>
<dbReference type="EMBL" id="JAGIZB010000009">
    <property type="protein sequence ID" value="MBP0445408.1"/>
    <property type="molecule type" value="Genomic_DNA"/>
</dbReference>
<keyword evidence="2 4" id="KW-0479">Metal-binding</keyword>
<evidence type="ECO:0000256" key="3">
    <source>
        <dbReference type="ARBA" id="ARBA00023004"/>
    </source>
</evidence>
<dbReference type="Pfam" id="PF00034">
    <property type="entry name" value="Cytochrom_C"/>
    <property type="match status" value="1"/>
</dbReference>
<gene>
    <name evidence="6" type="ORF">J8J14_11515</name>
</gene>
<feature type="domain" description="Cytochrome c" evidence="5">
    <location>
        <begin position="32"/>
        <end position="138"/>
    </location>
</feature>
<organism evidence="6 7">
    <name type="scientific">Pararoseomonas baculiformis</name>
    <dbReference type="NCBI Taxonomy" id="2820812"/>
    <lineage>
        <taxon>Bacteria</taxon>
        <taxon>Pseudomonadati</taxon>
        <taxon>Pseudomonadota</taxon>
        <taxon>Alphaproteobacteria</taxon>
        <taxon>Acetobacterales</taxon>
        <taxon>Acetobacteraceae</taxon>
        <taxon>Pararoseomonas</taxon>
    </lineage>
</organism>
<evidence type="ECO:0000256" key="2">
    <source>
        <dbReference type="ARBA" id="ARBA00022723"/>
    </source>
</evidence>
<accession>A0ABS4AEG8</accession>
<feature type="domain" description="Cytochrome c" evidence="5">
    <location>
        <begin position="180"/>
        <end position="287"/>
    </location>
</feature>
<evidence type="ECO:0000256" key="1">
    <source>
        <dbReference type="ARBA" id="ARBA00022617"/>
    </source>
</evidence>
<sequence>MFIALLGGAGFWVLSTPRPAFVEAEAARFENGDVEHGRVVFLAGQCASCHASPGQPDRLRLGGGLALASPFGTFNLPNISPHPRDGIGAWRGIDLANALMSGVSPRGTHYYPALPYVAYARMRPEEVRDLMAYLRSLPPVEGKQPAHDLPLPFRFRRGIGLWKLLFLDRTTIAHDPERSPEWNRGHYLVEAMSHCAECHSTRNLLYAVKESARFAGGPDQEGTGFVPNITPHAIGTWSVEQVDAVLAKGWTPDLRKTGGSMADVVRNMSELPEEDRRAIATYIHSLPSRRTPGLSSD</sequence>
<proteinExistence type="predicted"/>
<dbReference type="InterPro" id="IPR036909">
    <property type="entry name" value="Cyt_c-like_dom_sf"/>
</dbReference>
<dbReference type="PROSITE" id="PS51007">
    <property type="entry name" value="CYTC"/>
    <property type="match status" value="2"/>
</dbReference>
<reference evidence="6 7" key="1">
    <citation type="submission" date="2021-03" db="EMBL/GenBank/DDBJ databases">
        <authorList>
            <person name="So Y."/>
        </authorList>
    </citation>
    <scope>NUCLEOTIDE SEQUENCE [LARGE SCALE GENOMIC DNA]</scope>
    <source>
        <strain evidence="6 7">SSH11</strain>
    </source>
</reference>
<evidence type="ECO:0000313" key="7">
    <source>
        <dbReference type="Proteomes" id="UP000681594"/>
    </source>
</evidence>
<dbReference type="SUPFAM" id="SSF46626">
    <property type="entry name" value="Cytochrome c"/>
    <property type="match status" value="2"/>
</dbReference>